<accession>A0A820GVG4</accession>
<comment type="caution">
    <text evidence="1">The sequence shown here is derived from an EMBL/GenBank/DDBJ whole genome shotgun (WGS) entry which is preliminary data.</text>
</comment>
<evidence type="ECO:0000313" key="1">
    <source>
        <dbReference type="EMBL" id="CAF4284791.1"/>
    </source>
</evidence>
<reference evidence="1" key="1">
    <citation type="submission" date="2021-02" db="EMBL/GenBank/DDBJ databases">
        <authorList>
            <person name="Nowell W R."/>
        </authorList>
    </citation>
    <scope>NUCLEOTIDE SEQUENCE</scope>
</reference>
<protein>
    <submittedName>
        <fullName evidence="1">Uncharacterized protein</fullName>
    </submittedName>
</protein>
<dbReference type="EMBL" id="CAJOBE010029324">
    <property type="protein sequence ID" value="CAF4284791.1"/>
    <property type="molecule type" value="Genomic_DNA"/>
</dbReference>
<feature type="non-terminal residue" evidence="1">
    <location>
        <position position="1"/>
    </location>
</feature>
<dbReference type="AlphaFoldDB" id="A0A820GVG4"/>
<gene>
    <name evidence="1" type="ORF">FNK824_LOCUS40036</name>
</gene>
<name>A0A820GVG4_9BILA</name>
<evidence type="ECO:0000313" key="2">
    <source>
        <dbReference type="Proteomes" id="UP000663874"/>
    </source>
</evidence>
<proteinExistence type="predicted"/>
<sequence>VANDLSNLTATDKKQWELNLTRGIAYRHGLEWHDENAKNMKGLLNDFK</sequence>
<feature type="non-terminal residue" evidence="1">
    <location>
        <position position="48"/>
    </location>
</feature>
<organism evidence="1 2">
    <name type="scientific">Rotaria sordida</name>
    <dbReference type="NCBI Taxonomy" id="392033"/>
    <lineage>
        <taxon>Eukaryota</taxon>
        <taxon>Metazoa</taxon>
        <taxon>Spiralia</taxon>
        <taxon>Gnathifera</taxon>
        <taxon>Rotifera</taxon>
        <taxon>Eurotatoria</taxon>
        <taxon>Bdelloidea</taxon>
        <taxon>Philodinida</taxon>
        <taxon>Philodinidae</taxon>
        <taxon>Rotaria</taxon>
    </lineage>
</organism>
<dbReference type="Proteomes" id="UP000663874">
    <property type="component" value="Unassembled WGS sequence"/>
</dbReference>